<dbReference type="Gene3D" id="3.30.519.10">
    <property type="entry name" value="Guanine Nucleotide Dissociation Inhibitor, domain 2"/>
    <property type="match status" value="1"/>
</dbReference>
<feature type="compositionally biased region" description="Polar residues" evidence="1">
    <location>
        <begin position="312"/>
        <end position="321"/>
    </location>
</feature>
<proteinExistence type="predicted"/>
<feature type="region of interest" description="Disordered" evidence="1">
    <location>
        <begin position="202"/>
        <end position="227"/>
    </location>
</feature>
<accession>A0A9Q0GMM4</accession>
<feature type="compositionally biased region" description="Basic and acidic residues" evidence="1">
    <location>
        <begin position="203"/>
        <end position="212"/>
    </location>
</feature>
<dbReference type="AlphaFoldDB" id="A0A9Q0GMM4"/>
<evidence type="ECO:0000313" key="3">
    <source>
        <dbReference type="Proteomes" id="UP001141806"/>
    </source>
</evidence>
<reference evidence="2" key="1">
    <citation type="journal article" date="2023" name="Plant J.">
        <title>The genome of the king protea, Protea cynaroides.</title>
        <authorList>
            <person name="Chang J."/>
            <person name="Duong T.A."/>
            <person name="Schoeman C."/>
            <person name="Ma X."/>
            <person name="Roodt D."/>
            <person name="Barker N."/>
            <person name="Li Z."/>
            <person name="Van de Peer Y."/>
            <person name="Mizrachi E."/>
        </authorList>
    </citation>
    <scope>NUCLEOTIDE SEQUENCE</scope>
    <source>
        <tissue evidence="2">Young leaves</tissue>
    </source>
</reference>
<dbReference type="Gene3D" id="3.50.50.60">
    <property type="entry name" value="FAD/NAD(P)-binding domain"/>
    <property type="match status" value="1"/>
</dbReference>
<dbReference type="OrthoDB" id="9446342at2759"/>
<name>A0A9Q0GMM4_9MAGN</name>
<dbReference type="InterPro" id="IPR036188">
    <property type="entry name" value="FAD/NAD-bd_sf"/>
</dbReference>
<organism evidence="2 3">
    <name type="scientific">Protea cynaroides</name>
    <dbReference type="NCBI Taxonomy" id="273540"/>
    <lineage>
        <taxon>Eukaryota</taxon>
        <taxon>Viridiplantae</taxon>
        <taxon>Streptophyta</taxon>
        <taxon>Embryophyta</taxon>
        <taxon>Tracheophyta</taxon>
        <taxon>Spermatophyta</taxon>
        <taxon>Magnoliopsida</taxon>
        <taxon>Proteales</taxon>
        <taxon>Proteaceae</taxon>
        <taxon>Protea</taxon>
    </lineage>
</organism>
<dbReference type="Proteomes" id="UP001141806">
    <property type="component" value="Unassembled WGS sequence"/>
</dbReference>
<gene>
    <name evidence="2" type="ORF">NE237_000048</name>
</gene>
<dbReference type="EMBL" id="JAMYWD010000587">
    <property type="protein sequence ID" value="KAJ4948042.1"/>
    <property type="molecule type" value="Genomic_DNA"/>
</dbReference>
<evidence type="ECO:0000313" key="2">
    <source>
        <dbReference type="EMBL" id="KAJ4948042.1"/>
    </source>
</evidence>
<evidence type="ECO:0000256" key="1">
    <source>
        <dbReference type="SAM" id="MobiDB-lite"/>
    </source>
</evidence>
<keyword evidence="3" id="KW-1185">Reference proteome</keyword>
<feature type="region of interest" description="Disordered" evidence="1">
    <location>
        <begin position="312"/>
        <end position="343"/>
    </location>
</feature>
<protein>
    <submittedName>
        <fullName evidence="2">Uncharacterized protein</fullName>
    </submittedName>
</protein>
<comment type="caution">
    <text evidence="2">The sequence shown here is derived from an EMBL/GenBank/DDBJ whole genome shotgun (WGS) entry which is preliminary data.</text>
</comment>
<sequence length="378" mass="41047">MAYDDQEDPDISKNPLKTKDVVCTEFSSLPLITWQVMLMLVASVLLNKESRHYKGVRLASGQDLFSHELVMNPSFTVRLPTLLSPSSNLQHEYALVSSLEDIEGKVARAVCIIRGPIKPDLSNLLVVTSARALQFGSNMAVCPSGLTQYHPVSAKPVVSHKNNHLPCQKISVGEPLGFDREVPPGETPKLHKISTCQKIRPSIAEETREPPDAKLASPAGVPTDDANDSRCALTLVSSHVPCDNAWFRPSSPAPLPISSPSGLLPSTKASAAISDIPGALFLVWNSYKHPWSSPMGFDNTLLHSQIRRPRLSSSIEKTTPYQSSQSRSSTLDSEPLKTSAPLLPDQLQAPADALFSLWEISDAVMPISPSLEDLPRPG</sequence>